<name>U4K3V4_9VIBR</name>
<gene>
    <name evidence="2" type="ORF">VIBNI_A1190</name>
</gene>
<protein>
    <submittedName>
        <fullName evidence="2">Uncharacterized protein</fullName>
    </submittedName>
</protein>
<keyword evidence="1" id="KW-0732">Signal</keyword>
<evidence type="ECO:0000313" key="2">
    <source>
        <dbReference type="EMBL" id="CCO57334.1"/>
    </source>
</evidence>
<dbReference type="Proteomes" id="UP000016895">
    <property type="component" value="Chromosome 1"/>
</dbReference>
<reference evidence="2 3" key="1">
    <citation type="journal article" date="2013" name="ISME J.">
        <title>Comparative genomics of pathogenic lineages of Vibrio nigripulchritudo identifies virulence-associated traits.</title>
        <authorList>
            <person name="Goudenege D."/>
            <person name="Labreuche Y."/>
            <person name="Krin E."/>
            <person name="Ansquer D."/>
            <person name="Mangenot S."/>
            <person name="Calteau A."/>
            <person name="Medigue C."/>
            <person name="Mazel D."/>
            <person name="Polz M.F."/>
            <person name="Le Roux F."/>
        </authorList>
    </citation>
    <scope>NUCLEOTIDE SEQUENCE [LARGE SCALE GENOMIC DNA]</scope>
    <source>
        <strain evidence="3">SnF1</strain>
    </source>
</reference>
<proteinExistence type="predicted"/>
<accession>U4K3V4</accession>
<sequence length="111" mass="11766">MKKFRVLLSAALLFASSTATASVVHWTVLINKVYVGDDTAKVFVHGAKHPNPGGSQWNCTSNLVSLGGYTDPIPASLKFSAAMEAYKSGTTARIGVEGSGTECELKYITIN</sequence>
<dbReference type="RefSeq" id="WP_022550303.1">
    <property type="nucleotide sequence ID" value="NC_022528.1"/>
</dbReference>
<feature type="chain" id="PRO_5004650969" evidence="1">
    <location>
        <begin position="22"/>
        <end position="111"/>
    </location>
</feature>
<dbReference type="EMBL" id="FO203526">
    <property type="protein sequence ID" value="CCO57334.1"/>
    <property type="molecule type" value="Genomic_DNA"/>
</dbReference>
<keyword evidence="3" id="KW-1185">Reference proteome</keyword>
<evidence type="ECO:0000256" key="1">
    <source>
        <dbReference type="SAM" id="SignalP"/>
    </source>
</evidence>
<evidence type="ECO:0000313" key="3">
    <source>
        <dbReference type="Proteomes" id="UP000016895"/>
    </source>
</evidence>
<organism evidence="2 3">
    <name type="scientific">Vibrio nigripulchritudo</name>
    <dbReference type="NCBI Taxonomy" id="28173"/>
    <lineage>
        <taxon>Bacteria</taxon>
        <taxon>Pseudomonadati</taxon>
        <taxon>Pseudomonadota</taxon>
        <taxon>Gammaproteobacteria</taxon>
        <taxon>Vibrionales</taxon>
        <taxon>Vibrionaceae</taxon>
        <taxon>Vibrio</taxon>
    </lineage>
</organism>
<feature type="signal peptide" evidence="1">
    <location>
        <begin position="1"/>
        <end position="21"/>
    </location>
</feature>
<dbReference type="AlphaFoldDB" id="U4K3V4"/>
<dbReference type="KEGG" id="vni:VIBNI_A1190"/>